<sequence length="819" mass="93728">MSGLEPLAALGLVCNIVQLVEVGLKTATLCKNAYRTGEPDPELSVYAQNLAETASSLTQSLAVSQQPLSHDDSRLLTLAQNCRDAEDEWRKKTPARFLSQQKLRKRARFGAVLQGIVSKPEIDRLEIQLQKAKESLEADLLVGVFKRLDISKVETDDLQDKLQTLLQASSTSEKKLHDLIQNQVTLINSQISDHILRAEASTKAHVTTELASQESRLKSYTDQGKNTLLSEAEVRENSRRDDEAYERLLRSFYYPDMNRRRNEIHASHGSTFKWLFEGELEGDYTESEDSQSESPSEDETDSYNQELVCSSFATWLKSAEDRYWISGRPGTGKSVLMKFIISHKQTMDSLRQWQPEVQILAHFFWKVGSAMQSSFKGFLCSLVYQLFSLDKEYARDCLQQNPDWSRKTGPGDWDKKDLQSLFQSYARHLARPFCLFIDGLDELMDDEGVGIIIEFLDSLQKSSRLIKICMSSRPEQAIRARLCRDPDLKVQDLTRLDIEQYSRATLKKETALATSSIYLEDIVRDISLKAEGVFLWAVLVTRSIARGILNGDSEADIWKRLQKTPKKLHELYLDMWTRLGEDSDLYQCSTALIFKIVLFVWQSSQSSSQKSKNGITIVLAPSMPAISTWELMLASSDDLWSTPVNHCDKLSATDLEQRCNELFTRLPFRTADLFEVVQTSEYERPDERQWAHKSHFPVLRYNKLKVEAIHRTVFDFLIETEDGKKIMEHHKASQEELFIRTFRSCLLRDSLWPEVSFYATLYEKEPNEAGHSWHLAGNRLNIHLQALSLHADSIRGSILVEMLDLILYLASEGTSSKQR</sequence>
<evidence type="ECO:0000256" key="1">
    <source>
        <dbReference type="ARBA" id="ARBA00022737"/>
    </source>
</evidence>
<name>X0LS83_FUSOX</name>
<dbReference type="HOGENOM" id="CLU_002341_0_2_1"/>
<reference evidence="3" key="1">
    <citation type="submission" date="2011-11" db="EMBL/GenBank/DDBJ databases">
        <title>The Genome Sequence of Fusarium oxysporum Cotton.</title>
        <authorList>
            <consortium name="The Broad Institute Genome Sequencing Platform"/>
            <person name="Ma L.-J."/>
            <person name="Gale L.R."/>
            <person name="Schwartz D.C."/>
            <person name="Zhou S."/>
            <person name="Corby-Kistler H."/>
            <person name="Young S.K."/>
            <person name="Zeng Q."/>
            <person name="Gargeya S."/>
            <person name="Fitzgerald M."/>
            <person name="Haas B."/>
            <person name="Abouelleil A."/>
            <person name="Alvarado L."/>
            <person name="Arachchi H.M."/>
            <person name="Berlin A."/>
            <person name="Brown A."/>
            <person name="Chapman S.B."/>
            <person name="Chen Z."/>
            <person name="Dunbar C."/>
            <person name="Freedman E."/>
            <person name="Gearin G."/>
            <person name="Goldberg J."/>
            <person name="Griggs A."/>
            <person name="Gujja S."/>
            <person name="Heiman D."/>
            <person name="Howarth C."/>
            <person name="Larson L."/>
            <person name="Lui A."/>
            <person name="MacDonald P.J.P."/>
            <person name="Montmayeur A."/>
            <person name="Murphy C."/>
            <person name="Neiman D."/>
            <person name="Pearson M."/>
            <person name="Priest M."/>
            <person name="Roberts A."/>
            <person name="Saif S."/>
            <person name="Shea T."/>
            <person name="Shenoy N."/>
            <person name="Sisk P."/>
            <person name="Stolte C."/>
            <person name="Sykes S."/>
            <person name="Wortman J."/>
            <person name="Nusbaum C."/>
            <person name="Birren B."/>
        </authorList>
    </citation>
    <scope>NUCLEOTIDE SEQUENCE [LARGE SCALE GENOMIC DNA]</scope>
    <source>
        <strain evidence="3">25433</strain>
    </source>
</reference>
<dbReference type="Gene3D" id="3.40.50.300">
    <property type="entry name" value="P-loop containing nucleotide triphosphate hydrolases"/>
    <property type="match status" value="1"/>
</dbReference>
<reference evidence="3" key="2">
    <citation type="submission" date="2012-05" db="EMBL/GenBank/DDBJ databases">
        <title>The Genome Annotation of Fusarium oxysporum Cotton.</title>
        <authorList>
            <consortium name="The Broad Institute Genomics Platform"/>
            <person name="Ma L.-J."/>
            <person name="Corby-Kistler H."/>
            <person name="Broz K."/>
            <person name="Gale L.R."/>
            <person name="Jonkers W."/>
            <person name="O'Donnell K."/>
            <person name="Ploetz R."/>
            <person name="Steinberg C."/>
            <person name="Schwartz D.C."/>
            <person name="VanEtten H."/>
            <person name="Zhou S."/>
            <person name="Young S.K."/>
            <person name="Zeng Q."/>
            <person name="Gargeya S."/>
            <person name="Fitzgerald M."/>
            <person name="Abouelleil A."/>
            <person name="Alvarado L."/>
            <person name="Chapman S.B."/>
            <person name="Gainer-Dewar J."/>
            <person name="Goldberg J."/>
            <person name="Griggs A."/>
            <person name="Gujja S."/>
            <person name="Hansen M."/>
            <person name="Howarth C."/>
            <person name="Imamovic A."/>
            <person name="Ireland A."/>
            <person name="Larimer J."/>
            <person name="McCowan C."/>
            <person name="Murphy C."/>
            <person name="Pearson M."/>
            <person name="Poon T.W."/>
            <person name="Priest M."/>
            <person name="Roberts A."/>
            <person name="Saif S."/>
            <person name="Shea T."/>
            <person name="Sykes S."/>
            <person name="Wortman J."/>
            <person name="Nusbaum C."/>
            <person name="Birren B."/>
        </authorList>
    </citation>
    <scope>NUCLEOTIDE SEQUENCE</scope>
    <source>
        <strain evidence="3">25433</strain>
    </source>
</reference>
<proteinExistence type="predicted"/>
<dbReference type="EMBL" id="JH657938">
    <property type="protein sequence ID" value="EXM23876.1"/>
    <property type="molecule type" value="Genomic_DNA"/>
</dbReference>
<dbReference type="Pfam" id="PF24883">
    <property type="entry name" value="NPHP3_N"/>
    <property type="match status" value="1"/>
</dbReference>
<dbReference type="InterPro" id="IPR056884">
    <property type="entry name" value="NPHP3-like_N"/>
</dbReference>
<keyword evidence="1" id="KW-0677">Repeat</keyword>
<dbReference type="AlphaFoldDB" id="X0LS83"/>
<gene>
    <name evidence="3" type="ORF">FOTG_08837</name>
</gene>
<dbReference type="Proteomes" id="UP000030701">
    <property type="component" value="Unassembled WGS sequence"/>
</dbReference>
<accession>X0LS83</accession>
<dbReference type="PANTHER" id="PTHR10039">
    <property type="entry name" value="AMELOGENIN"/>
    <property type="match status" value="1"/>
</dbReference>
<dbReference type="PANTHER" id="PTHR10039:SF5">
    <property type="entry name" value="NACHT DOMAIN-CONTAINING PROTEIN"/>
    <property type="match status" value="1"/>
</dbReference>
<organism evidence="3">
    <name type="scientific">Fusarium oxysporum f. sp. vasinfectum 25433</name>
    <dbReference type="NCBI Taxonomy" id="1089449"/>
    <lineage>
        <taxon>Eukaryota</taxon>
        <taxon>Fungi</taxon>
        <taxon>Dikarya</taxon>
        <taxon>Ascomycota</taxon>
        <taxon>Pezizomycotina</taxon>
        <taxon>Sordariomycetes</taxon>
        <taxon>Hypocreomycetidae</taxon>
        <taxon>Hypocreales</taxon>
        <taxon>Nectriaceae</taxon>
        <taxon>Fusarium</taxon>
        <taxon>Fusarium oxysporum species complex</taxon>
    </lineage>
</organism>
<dbReference type="OrthoDB" id="5086500at2759"/>
<dbReference type="SUPFAM" id="SSF52540">
    <property type="entry name" value="P-loop containing nucleoside triphosphate hydrolases"/>
    <property type="match status" value="1"/>
</dbReference>
<evidence type="ECO:0000313" key="3">
    <source>
        <dbReference type="EMBL" id="EXM23876.1"/>
    </source>
</evidence>
<feature type="domain" description="Nephrocystin 3-like N-terminal" evidence="2">
    <location>
        <begin position="310"/>
        <end position="473"/>
    </location>
</feature>
<protein>
    <recommendedName>
        <fullName evidence="2">Nephrocystin 3-like N-terminal domain-containing protein</fullName>
    </recommendedName>
</protein>
<evidence type="ECO:0000259" key="2">
    <source>
        <dbReference type="Pfam" id="PF24883"/>
    </source>
</evidence>
<dbReference type="InterPro" id="IPR027417">
    <property type="entry name" value="P-loop_NTPase"/>
</dbReference>